<keyword evidence="2" id="KW-1185">Reference proteome</keyword>
<dbReference type="AlphaFoldDB" id="A0A9P7F2V3"/>
<proteinExistence type="predicted"/>
<dbReference type="GeneID" id="64705688"/>
<name>A0A9P7F2V3_9AGAM</name>
<sequence>LTSSTVSQSSAGPWEKLSRVAVLGAEYDSPERQPHPKCLEGTRVDLLQFIHGLLDKQEKSQIVWLHG</sequence>
<dbReference type="EMBL" id="JABBWM010000046">
    <property type="protein sequence ID" value="KAG2102798.1"/>
    <property type="molecule type" value="Genomic_DNA"/>
</dbReference>
<reference evidence="1" key="1">
    <citation type="journal article" date="2020" name="New Phytol.">
        <title>Comparative genomics reveals dynamic genome evolution in host specialist ectomycorrhizal fungi.</title>
        <authorList>
            <person name="Lofgren L.A."/>
            <person name="Nguyen N.H."/>
            <person name="Vilgalys R."/>
            <person name="Ruytinx J."/>
            <person name="Liao H.L."/>
            <person name="Branco S."/>
            <person name="Kuo A."/>
            <person name="LaButti K."/>
            <person name="Lipzen A."/>
            <person name="Andreopoulos W."/>
            <person name="Pangilinan J."/>
            <person name="Riley R."/>
            <person name="Hundley H."/>
            <person name="Na H."/>
            <person name="Barry K."/>
            <person name="Grigoriev I.V."/>
            <person name="Stajich J.E."/>
            <person name="Kennedy P.G."/>
        </authorList>
    </citation>
    <scope>NUCLEOTIDE SEQUENCE</scope>
    <source>
        <strain evidence="1">FC423</strain>
    </source>
</reference>
<evidence type="ECO:0000313" key="1">
    <source>
        <dbReference type="EMBL" id="KAG2102798.1"/>
    </source>
</evidence>
<dbReference type="OrthoDB" id="2928561at2759"/>
<dbReference type="RefSeq" id="XP_041290265.1">
    <property type="nucleotide sequence ID" value="XM_041443429.1"/>
</dbReference>
<dbReference type="Proteomes" id="UP000823399">
    <property type="component" value="Unassembled WGS sequence"/>
</dbReference>
<accession>A0A9P7F2V3</accession>
<feature type="non-terminal residue" evidence="1">
    <location>
        <position position="67"/>
    </location>
</feature>
<comment type="caution">
    <text evidence="1">The sequence shown here is derived from an EMBL/GenBank/DDBJ whole genome shotgun (WGS) entry which is preliminary data.</text>
</comment>
<protein>
    <submittedName>
        <fullName evidence="1">Uncharacterized protein</fullName>
    </submittedName>
</protein>
<evidence type="ECO:0000313" key="2">
    <source>
        <dbReference type="Proteomes" id="UP000823399"/>
    </source>
</evidence>
<organism evidence="1 2">
    <name type="scientific">Suillus discolor</name>
    <dbReference type="NCBI Taxonomy" id="1912936"/>
    <lineage>
        <taxon>Eukaryota</taxon>
        <taxon>Fungi</taxon>
        <taxon>Dikarya</taxon>
        <taxon>Basidiomycota</taxon>
        <taxon>Agaricomycotina</taxon>
        <taxon>Agaricomycetes</taxon>
        <taxon>Agaricomycetidae</taxon>
        <taxon>Boletales</taxon>
        <taxon>Suillineae</taxon>
        <taxon>Suillaceae</taxon>
        <taxon>Suillus</taxon>
    </lineage>
</organism>
<feature type="non-terminal residue" evidence="1">
    <location>
        <position position="1"/>
    </location>
</feature>
<gene>
    <name evidence="1" type="ORF">F5147DRAFT_809804</name>
</gene>